<gene>
    <name evidence="3" type="ORF">QYE76_047293</name>
</gene>
<organism evidence="3 4">
    <name type="scientific">Lolium multiflorum</name>
    <name type="common">Italian ryegrass</name>
    <name type="synonym">Lolium perenne subsp. multiflorum</name>
    <dbReference type="NCBI Taxonomy" id="4521"/>
    <lineage>
        <taxon>Eukaryota</taxon>
        <taxon>Viridiplantae</taxon>
        <taxon>Streptophyta</taxon>
        <taxon>Embryophyta</taxon>
        <taxon>Tracheophyta</taxon>
        <taxon>Spermatophyta</taxon>
        <taxon>Magnoliopsida</taxon>
        <taxon>Liliopsida</taxon>
        <taxon>Poales</taxon>
        <taxon>Poaceae</taxon>
        <taxon>BOP clade</taxon>
        <taxon>Pooideae</taxon>
        <taxon>Poodae</taxon>
        <taxon>Poeae</taxon>
        <taxon>Poeae Chloroplast Group 2 (Poeae type)</taxon>
        <taxon>Loliodinae</taxon>
        <taxon>Loliinae</taxon>
        <taxon>Lolium</taxon>
    </lineage>
</organism>
<dbReference type="PANTHER" id="PTHR11439:SF515">
    <property type="entry name" value="GAG-POL POLYPROTEIN"/>
    <property type="match status" value="1"/>
</dbReference>
<comment type="caution">
    <text evidence="3">The sequence shown here is derived from an EMBL/GenBank/DDBJ whole genome shotgun (WGS) entry which is preliminary data.</text>
</comment>
<dbReference type="SUPFAM" id="SSF56672">
    <property type="entry name" value="DNA/RNA polymerases"/>
    <property type="match status" value="2"/>
</dbReference>
<keyword evidence="4" id="KW-1185">Reference proteome</keyword>
<dbReference type="InterPro" id="IPR043502">
    <property type="entry name" value="DNA/RNA_pol_sf"/>
</dbReference>
<evidence type="ECO:0000313" key="4">
    <source>
        <dbReference type="Proteomes" id="UP001231189"/>
    </source>
</evidence>
<feature type="domain" description="Reverse transcriptase Ty1/copia-type" evidence="2">
    <location>
        <begin position="350"/>
        <end position="543"/>
    </location>
</feature>
<proteinExistence type="predicted"/>
<dbReference type="Pfam" id="PF07727">
    <property type="entry name" value="RVT_2"/>
    <property type="match status" value="2"/>
</dbReference>
<reference evidence="3" key="1">
    <citation type="submission" date="2023-07" db="EMBL/GenBank/DDBJ databases">
        <title>A chromosome-level genome assembly of Lolium multiflorum.</title>
        <authorList>
            <person name="Chen Y."/>
            <person name="Copetti D."/>
            <person name="Kolliker R."/>
            <person name="Studer B."/>
        </authorList>
    </citation>
    <scope>NUCLEOTIDE SEQUENCE</scope>
    <source>
        <strain evidence="3">02402/16</strain>
        <tissue evidence="3">Leaf</tissue>
    </source>
</reference>
<name>A0AAD8WZG4_LOLMU</name>
<accession>A0AAD8WZG4</accession>
<dbReference type="Proteomes" id="UP001231189">
    <property type="component" value="Unassembled WGS sequence"/>
</dbReference>
<dbReference type="InterPro" id="IPR013103">
    <property type="entry name" value="RVT_2"/>
</dbReference>
<evidence type="ECO:0000256" key="1">
    <source>
        <dbReference type="SAM" id="MobiDB-lite"/>
    </source>
</evidence>
<dbReference type="AlphaFoldDB" id="A0AAD8WZG4"/>
<feature type="region of interest" description="Disordered" evidence="1">
    <location>
        <begin position="1"/>
        <end position="31"/>
    </location>
</feature>
<dbReference type="PANTHER" id="PTHR11439">
    <property type="entry name" value="GAG-POL-RELATED RETROTRANSPOSON"/>
    <property type="match status" value="1"/>
</dbReference>
<feature type="domain" description="Reverse transcriptase Ty1/copia-type" evidence="2">
    <location>
        <begin position="34"/>
        <end position="128"/>
    </location>
</feature>
<sequence>MATRDARGDGIHRGQRHLAPCHPPFRPSPDRPEVVFKVKRDERGAIIKHKVRLGAKVYVQRYGVDYDEVFAPVARLESIRLLLALAGHEGWAVHHMDVKTAFLNVELNEEVYVDQPPGFKVAGRDHKAMYARGDGTSRLLVGMYVDDLIITGNDNKEISWFMDEMASSFKMSDLGLLTFYLGIEVHQDSTGITINQSAYALKILEKCGMADCNPSVVPMESRLKLSKKSMAPPADTTLYRSIVGSLRYLVHTRPDIAYVVGYVSRFMENPTTEHMSAVKHVLRYIAGTRSYGCHYGRKMTEPKIIGYIDSDMADDVDDRKSTTGVLFFLESSPITWQSRSRRSSLCLSVKRDERPNIIKHKAHLVAKGYVQRYGVDYDEVFAPVARLESVRLLLALAGHEGCAVHHMDVKTAFLNGDLNKEVYVDQSPGFKVAVQEHKVLRLQKALYCLKQAPRAWNAKRDARLSSFGFMCCPSEQAMYAHGDGTSRLLVGVYVDDLIITGNDNKEISRFKDEMASSFKMSDLGLLTFYLGIEVHQDNTGITIN</sequence>
<feature type="compositionally biased region" description="Basic and acidic residues" evidence="1">
    <location>
        <begin position="1"/>
        <end position="12"/>
    </location>
</feature>
<dbReference type="EMBL" id="JAUUTY010000002">
    <property type="protein sequence ID" value="KAK1686445.1"/>
    <property type="molecule type" value="Genomic_DNA"/>
</dbReference>
<evidence type="ECO:0000259" key="2">
    <source>
        <dbReference type="Pfam" id="PF07727"/>
    </source>
</evidence>
<evidence type="ECO:0000313" key="3">
    <source>
        <dbReference type="EMBL" id="KAK1686445.1"/>
    </source>
</evidence>
<protein>
    <recommendedName>
        <fullName evidence="2">Reverse transcriptase Ty1/copia-type domain-containing protein</fullName>
    </recommendedName>
</protein>